<gene>
    <name evidence="5" type="ORF">OB951_07150</name>
</gene>
<protein>
    <submittedName>
        <fullName evidence="5">Sortase</fullName>
    </submittedName>
</protein>
<reference evidence="5" key="2">
    <citation type="journal article" date="2023" name="Gut Microbes">
        <title>Characterization of Bifidobacterium kashiwanohense that utilizes both milk- and plant-derived oligosaccharides.</title>
        <authorList>
            <person name="Orihara K."/>
            <person name="Yahagi K."/>
            <person name="Saito Y."/>
            <person name="Watanabe Y."/>
            <person name="Sasai T."/>
            <person name="Hara T."/>
            <person name="Tsukuda N."/>
            <person name="Oki K."/>
            <person name="Fujimoto J."/>
            <person name="Matsuki T."/>
        </authorList>
    </citation>
    <scope>NUCLEOTIDE SEQUENCE</scope>
    <source>
        <strain evidence="5">YIT 13062</strain>
    </source>
</reference>
<dbReference type="AlphaFoldDB" id="A0AA43P777"/>
<reference evidence="5" key="1">
    <citation type="submission" date="2022-09" db="EMBL/GenBank/DDBJ databases">
        <authorList>
            <person name="Orihara K."/>
        </authorList>
    </citation>
    <scope>NUCLEOTIDE SEQUENCE</scope>
    <source>
        <strain evidence="5">YIT 13062</strain>
    </source>
</reference>
<dbReference type="RefSeq" id="WP_281087567.1">
    <property type="nucleotide sequence ID" value="NZ_JAOPMF010000006.1"/>
</dbReference>
<dbReference type="CDD" id="cd05830">
    <property type="entry name" value="Sortase_E"/>
    <property type="match status" value="1"/>
</dbReference>
<evidence type="ECO:0000256" key="3">
    <source>
        <dbReference type="SAM" id="MobiDB-lite"/>
    </source>
</evidence>
<evidence type="ECO:0000256" key="1">
    <source>
        <dbReference type="ARBA" id="ARBA00022801"/>
    </source>
</evidence>
<dbReference type="Pfam" id="PF04203">
    <property type="entry name" value="Sortase"/>
    <property type="match status" value="1"/>
</dbReference>
<feature type="active site" description="Proton donor/acceptor" evidence="2">
    <location>
        <position position="131"/>
    </location>
</feature>
<keyword evidence="4" id="KW-0812">Transmembrane</keyword>
<sequence>MRKAMNIICGILAELCALAVIFLGAYLAYTAKASSLDQSYVSHQQEQVSHRKIHKATPGKTATMRQDTPPTETRPADGELFAYIRVPSWSKQYRLPIWEGTAKTVLDKMGAGHYDTTAMPGQAGNSSLAGHNTLADMADIRLLKPGDIVYIETASNWYRYKINSEPEIVDRSRTDVIEPTAAGAERGLTLQTCWPIMAGGDVTHRLIVHGELDGWAPKSDGTPAEYTESTDTTIDKVNRRIVIVSEKTNLPVTGVLGICAFIIWILLDATAWVCSHRRMTCYWHGRDVGGPITWLWRLNAGIMPSNTIVFTITRTIVFLMMWTAIILTLWRWACPPLAAMHFLTS</sequence>
<keyword evidence="4" id="KW-0472">Membrane</keyword>
<dbReference type="Gene3D" id="2.40.260.10">
    <property type="entry name" value="Sortase"/>
    <property type="match status" value="1"/>
</dbReference>
<feature type="transmembrane region" description="Helical" evidence="4">
    <location>
        <begin position="7"/>
        <end position="29"/>
    </location>
</feature>
<comment type="caution">
    <text evidence="5">The sequence shown here is derived from an EMBL/GenBank/DDBJ whole genome shotgun (WGS) entry which is preliminary data.</text>
</comment>
<feature type="region of interest" description="Disordered" evidence="3">
    <location>
        <begin position="47"/>
        <end position="74"/>
    </location>
</feature>
<dbReference type="Proteomes" id="UP001161916">
    <property type="component" value="Unassembled WGS sequence"/>
</dbReference>
<evidence type="ECO:0000313" key="6">
    <source>
        <dbReference type="Proteomes" id="UP001161916"/>
    </source>
</evidence>
<dbReference type="InterPro" id="IPR005754">
    <property type="entry name" value="Sortase"/>
</dbReference>
<feature type="transmembrane region" description="Helical" evidence="4">
    <location>
        <begin position="250"/>
        <end position="274"/>
    </location>
</feature>
<accession>A0AA43P777</accession>
<dbReference type="NCBIfam" id="TIGR01076">
    <property type="entry name" value="sortase_fam"/>
    <property type="match status" value="1"/>
</dbReference>
<dbReference type="InterPro" id="IPR023365">
    <property type="entry name" value="Sortase_dom-sf"/>
</dbReference>
<proteinExistence type="predicted"/>
<keyword evidence="1" id="KW-0378">Hydrolase</keyword>
<dbReference type="SUPFAM" id="SSF63817">
    <property type="entry name" value="Sortase"/>
    <property type="match status" value="1"/>
</dbReference>
<dbReference type="InterPro" id="IPR042003">
    <property type="entry name" value="Sortase_E"/>
</dbReference>
<dbReference type="GO" id="GO:0016787">
    <property type="term" value="F:hydrolase activity"/>
    <property type="evidence" value="ECO:0007669"/>
    <property type="project" value="UniProtKB-KW"/>
</dbReference>
<feature type="transmembrane region" description="Helical" evidence="4">
    <location>
        <begin position="307"/>
        <end position="333"/>
    </location>
</feature>
<organism evidence="5 6">
    <name type="scientific">Bifidobacterium catenulatum subsp. kashiwanohense</name>
    <dbReference type="NCBI Taxonomy" id="630129"/>
    <lineage>
        <taxon>Bacteria</taxon>
        <taxon>Bacillati</taxon>
        <taxon>Actinomycetota</taxon>
        <taxon>Actinomycetes</taxon>
        <taxon>Bifidobacteriales</taxon>
        <taxon>Bifidobacteriaceae</taxon>
        <taxon>Bifidobacterium</taxon>
    </lineage>
</organism>
<evidence type="ECO:0000313" key="5">
    <source>
        <dbReference type="EMBL" id="MDH7890365.1"/>
    </source>
</evidence>
<keyword evidence="4" id="KW-1133">Transmembrane helix</keyword>
<feature type="active site" description="Acyl-thioester intermediate" evidence="2">
    <location>
        <position position="193"/>
    </location>
</feature>
<dbReference type="EMBL" id="JAOPMH010000007">
    <property type="protein sequence ID" value="MDH7890365.1"/>
    <property type="molecule type" value="Genomic_DNA"/>
</dbReference>
<evidence type="ECO:0000256" key="2">
    <source>
        <dbReference type="PIRSR" id="PIRSR605754-1"/>
    </source>
</evidence>
<evidence type="ECO:0000256" key="4">
    <source>
        <dbReference type="SAM" id="Phobius"/>
    </source>
</evidence>
<name>A0AA43P777_9BIFI</name>